<dbReference type="PANTHER" id="PTHR31203:SF1">
    <property type="entry name" value="BETA-KERATIN-RELATED PROTEIN-RELATED"/>
    <property type="match status" value="1"/>
</dbReference>
<dbReference type="GO" id="GO:0005200">
    <property type="term" value="F:structural constituent of cytoskeleton"/>
    <property type="evidence" value="ECO:0007669"/>
    <property type="project" value="InterPro"/>
</dbReference>
<evidence type="ECO:0000256" key="4">
    <source>
        <dbReference type="ARBA" id="ARBA00022990"/>
    </source>
</evidence>
<dbReference type="AlphaFoldDB" id="A0A091REE0"/>
<evidence type="ECO:0000256" key="1">
    <source>
        <dbReference type="ARBA" id="ARBA00008702"/>
    </source>
</evidence>
<evidence type="ECO:0000256" key="2">
    <source>
        <dbReference type="ARBA" id="ARBA00011806"/>
    </source>
</evidence>
<gene>
    <name evidence="6" type="ORF">N332_07418</name>
</gene>
<feature type="non-terminal residue" evidence="6">
    <location>
        <position position="76"/>
    </location>
</feature>
<dbReference type="PANTHER" id="PTHR31203">
    <property type="entry name" value="BETA-KERATIN-RELATED PROTEIN-RELATED"/>
    <property type="match status" value="1"/>
</dbReference>
<protein>
    <recommendedName>
        <fullName evidence="5">Keratin</fullName>
    </recommendedName>
</protein>
<dbReference type="EMBL" id="KK814257">
    <property type="protein sequence ID" value="KFQ37637.1"/>
    <property type="molecule type" value="Genomic_DNA"/>
</dbReference>
<comment type="subunit">
    <text evidence="2 5">The avian keratins (F-ker, S-ker, C-ker and B-ker) are a complex mixture of very similar polypeptides.</text>
</comment>
<organism evidence="6 7">
    <name type="scientific">Mesitornis unicolor</name>
    <name type="common">brown roatelo</name>
    <dbReference type="NCBI Taxonomy" id="54374"/>
    <lineage>
        <taxon>Eukaryota</taxon>
        <taxon>Metazoa</taxon>
        <taxon>Chordata</taxon>
        <taxon>Craniata</taxon>
        <taxon>Vertebrata</taxon>
        <taxon>Euteleostomi</taxon>
        <taxon>Archelosauria</taxon>
        <taxon>Archosauria</taxon>
        <taxon>Dinosauria</taxon>
        <taxon>Saurischia</taxon>
        <taxon>Theropoda</taxon>
        <taxon>Coelurosauria</taxon>
        <taxon>Aves</taxon>
        <taxon>Neognathae</taxon>
        <taxon>Neoaves</taxon>
        <taxon>Columbimorphae</taxon>
        <taxon>Mesitornithiformes</taxon>
        <taxon>Mesitornithidae</taxon>
        <taxon>Mesitornis</taxon>
    </lineage>
</organism>
<name>A0A091REE0_9AVES</name>
<dbReference type="InterPro" id="IPR003461">
    <property type="entry name" value="Keratin"/>
</dbReference>
<evidence type="ECO:0000256" key="5">
    <source>
        <dbReference type="RuleBase" id="RU364002"/>
    </source>
</evidence>
<keyword evidence="4" id="KW-0007">Acetylation</keyword>
<evidence type="ECO:0000256" key="3">
    <source>
        <dbReference type="ARBA" id="ARBA00022744"/>
    </source>
</evidence>
<dbReference type="GO" id="GO:0005882">
    <property type="term" value="C:intermediate filament"/>
    <property type="evidence" value="ECO:0007669"/>
    <property type="project" value="UniProtKB-KW"/>
</dbReference>
<reference evidence="6 7" key="1">
    <citation type="submission" date="2014-04" db="EMBL/GenBank/DDBJ databases">
        <title>Genome evolution of avian class.</title>
        <authorList>
            <person name="Zhang G."/>
            <person name="Li C."/>
        </authorList>
    </citation>
    <scope>NUCLEOTIDE SEQUENCE [LARGE SCALE GENOMIC DNA]</scope>
    <source>
        <strain evidence="6">BGI_N332</strain>
    </source>
</reference>
<evidence type="ECO:0000313" key="7">
    <source>
        <dbReference type="Proteomes" id="UP000053369"/>
    </source>
</evidence>
<proteinExistence type="inferred from homology"/>
<comment type="similarity">
    <text evidence="1 5">Belongs to the avian keratin family.</text>
</comment>
<keyword evidence="7" id="KW-1185">Reference proteome</keyword>
<sequence length="76" mass="8128">MSCYDQCLPCLPCQPCSQTALANSCNQPHVRHCQNSITVIQPSVMVVTLSSPNLRPFPQNIAVGSSTSIAIGSILR</sequence>
<accession>A0A091REE0</accession>
<dbReference type="Pfam" id="PF02422">
    <property type="entry name" value="Keratin"/>
    <property type="match status" value="1"/>
</dbReference>
<keyword evidence="3 5" id="KW-0416">Keratin</keyword>
<dbReference type="Proteomes" id="UP000053369">
    <property type="component" value="Unassembled WGS sequence"/>
</dbReference>
<evidence type="ECO:0000313" key="6">
    <source>
        <dbReference type="EMBL" id="KFQ37637.1"/>
    </source>
</evidence>